<dbReference type="AlphaFoldDB" id="A0A645DYE5"/>
<feature type="domain" description="DUF2179" evidence="7">
    <location>
        <begin position="128"/>
        <end position="180"/>
    </location>
</feature>
<comment type="caution">
    <text evidence="9">The sequence shown here is derived from an EMBL/GenBank/DDBJ whole genome shotgun (WGS) entry which is preliminary data.</text>
</comment>
<accession>A0A645DYE5</accession>
<dbReference type="Pfam" id="PF10035">
    <property type="entry name" value="DUF2179"/>
    <property type="match status" value="1"/>
</dbReference>
<dbReference type="GO" id="GO:0005886">
    <property type="term" value="C:plasma membrane"/>
    <property type="evidence" value="ECO:0007669"/>
    <property type="project" value="UniProtKB-SubCell"/>
</dbReference>
<protein>
    <recommendedName>
        <fullName evidence="10">DUF5698 domain-containing protein</fullName>
    </recommendedName>
</protein>
<dbReference type="Pfam" id="PF18955">
    <property type="entry name" value="DUF5698"/>
    <property type="match status" value="1"/>
</dbReference>
<reference evidence="9" key="1">
    <citation type="submission" date="2019-08" db="EMBL/GenBank/DDBJ databases">
        <authorList>
            <person name="Kucharzyk K."/>
            <person name="Murdoch R.W."/>
            <person name="Higgins S."/>
            <person name="Loffler F."/>
        </authorList>
    </citation>
    <scope>NUCLEOTIDE SEQUENCE</scope>
</reference>
<feature type="transmembrane region" description="Helical" evidence="6">
    <location>
        <begin position="17"/>
        <end position="36"/>
    </location>
</feature>
<evidence type="ECO:0000313" key="9">
    <source>
        <dbReference type="EMBL" id="MPM93352.1"/>
    </source>
</evidence>
<dbReference type="PANTHER" id="PTHR40060:SF1">
    <property type="entry name" value="UPF0316 PROTEIN YEBE"/>
    <property type="match status" value="1"/>
</dbReference>
<evidence type="ECO:0000256" key="5">
    <source>
        <dbReference type="ARBA" id="ARBA00023136"/>
    </source>
</evidence>
<sequence length="196" mass="21721">MNQFLQAIETFAQGSTIWVYLFIFFGKILEVSFGTLRIVLINRGERTIGSMIAIVEITLWLIVASSVLTGFKEDFLKGIVYALAFACGNYIGSWLDELLAFGLSSMQVVLPDLASAKEAELLLRAKGFGITSLDVHGRDNDRSMLLMTMQRKRLPEAIAILEEHCNGAVVTVSDIKAQRGGYLERTLRSGQLRNGK</sequence>
<evidence type="ECO:0008006" key="10">
    <source>
        <dbReference type="Google" id="ProtNLM"/>
    </source>
</evidence>
<feature type="transmembrane region" description="Helical" evidence="6">
    <location>
        <begin position="48"/>
        <end position="69"/>
    </location>
</feature>
<feature type="transmembrane region" description="Helical" evidence="6">
    <location>
        <begin position="75"/>
        <end position="95"/>
    </location>
</feature>
<organism evidence="9">
    <name type="scientific">bioreactor metagenome</name>
    <dbReference type="NCBI Taxonomy" id="1076179"/>
    <lineage>
        <taxon>unclassified sequences</taxon>
        <taxon>metagenomes</taxon>
        <taxon>ecological metagenomes</taxon>
    </lineage>
</organism>
<keyword evidence="4 6" id="KW-1133">Transmembrane helix</keyword>
<evidence type="ECO:0000256" key="4">
    <source>
        <dbReference type="ARBA" id="ARBA00022989"/>
    </source>
</evidence>
<keyword evidence="2" id="KW-1003">Cell membrane</keyword>
<evidence type="ECO:0000256" key="1">
    <source>
        <dbReference type="ARBA" id="ARBA00004651"/>
    </source>
</evidence>
<name>A0A645DYE5_9ZZZZ</name>
<proteinExistence type="predicted"/>
<evidence type="ECO:0000259" key="8">
    <source>
        <dbReference type="Pfam" id="PF18955"/>
    </source>
</evidence>
<dbReference type="EMBL" id="VSSQ01040166">
    <property type="protein sequence ID" value="MPM93352.1"/>
    <property type="molecule type" value="Genomic_DNA"/>
</dbReference>
<dbReference type="InterPro" id="IPR022930">
    <property type="entry name" value="UPF0316"/>
</dbReference>
<dbReference type="InterPro" id="IPR044035">
    <property type="entry name" value="DUF5698"/>
</dbReference>
<keyword evidence="5 6" id="KW-0472">Membrane</keyword>
<evidence type="ECO:0000256" key="6">
    <source>
        <dbReference type="SAM" id="Phobius"/>
    </source>
</evidence>
<comment type="subcellular location">
    <subcellularLocation>
        <location evidence="1">Cell membrane</location>
        <topology evidence="1">Multi-pass membrane protein</topology>
    </subcellularLocation>
</comment>
<evidence type="ECO:0000256" key="3">
    <source>
        <dbReference type="ARBA" id="ARBA00022692"/>
    </source>
</evidence>
<evidence type="ECO:0000256" key="2">
    <source>
        <dbReference type="ARBA" id="ARBA00022475"/>
    </source>
</evidence>
<dbReference type="CDD" id="cd16381">
    <property type="entry name" value="YitT_C_like_1"/>
    <property type="match status" value="1"/>
</dbReference>
<dbReference type="PANTHER" id="PTHR40060">
    <property type="entry name" value="UPF0316 PROTEIN YEBE"/>
    <property type="match status" value="1"/>
</dbReference>
<feature type="domain" description="DUF5698" evidence="8">
    <location>
        <begin position="35"/>
        <end position="92"/>
    </location>
</feature>
<dbReference type="InterPro" id="IPR019264">
    <property type="entry name" value="DUF2179"/>
</dbReference>
<keyword evidence="3 6" id="KW-0812">Transmembrane</keyword>
<evidence type="ECO:0000259" key="7">
    <source>
        <dbReference type="Pfam" id="PF10035"/>
    </source>
</evidence>
<gene>
    <name evidence="9" type="ORF">SDC9_140489</name>
</gene>